<evidence type="ECO:0000256" key="1">
    <source>
        <dbReference type="ARBA" id="ARBA00009964"/>
    </source>
</evidence>
<dbReference type="Pfam" id="PF13276">
    <property type="entry name" value="HTH_21"/>
    <property type="match status" value="1"/>
</dbReference>
<dbReference type="InterPro" id="IPR012337">
    <property type="entry name" value="RNaseH-like_sf"/>
</dbReference>
<dbReference type="EMBL" id="CP073347">
    <property type="protein sequence ID" value="UTW11443.1"/>
    <property type="molecule type" value="Genomic_DNA"/>
</dbReference>
<dbReference type="Pfam" id="PF13333">
    <property type="entry name" value="rve_2"/>
    <property type="match status" value="1"/>
</dbReference>
<dbReference type="Pfam" id="PF00665">
    <property type="entry name" value="rve"/>
    <property type="match status" value="1"/>
</dbReference>
<dbReference type="Gene3D" id="1.10.10.60">
    <property type="entry name" value="Homeodomain-like"/>
    <property type="match status" value="1"/>
</dbReference>
<dbReference type="PROSITE" id="PS50994">
    <property type="entry name" value="INTEGRASE"/>
    <property type="match status" value="1"/>
</dbReference>
<dbReference type="InterPro" id="IPR048020">
    <property type="entry name" value="Transpos_IS3"/>
</dbReference>
<reference evidence="4" key="1">
    <citation type="submission" date="2021-04" db="EMBL/GenBank/DDBJ databases">
        <title>Oceanospirillales bacteria with DddD are important DMSP degraders in coastal seawater.</title>
        <authorList>
            <person name="Liu J."/>
        </authorList>
    </citation>
    <scope>NUCLEOTIDE SEQUENCE</scope>
    <source>
        <strain evidence="4">D13-1</strain>
    </source>
</reference>
<keyword evidence="2" id="KW-0175">Coiled coil</keyword>
<dbReference type="InterPro" id="IPR050900">
    <property type="entry name" value="Transposase_IS3/IS150/IS904"/>
</dbReference>
<dbReference type="SUPFAM" id="SSF53098">
    <property type="entry name" value="Ribonuclease H-like"/>
    <property type="match status" value="1"/>
</dbReference>
<comment type="similarity">
    <text evidence="1">Belongs to the transposase 8 family.</text>
</comment>
<organism evidence="4 5">
    <name type="scientific">Marinobacterium rhizophilum</name>
    <dbReference type="NCBI Taxonomy" id="420402"/>
    <lineage>
        <taxon>Bacteria</taxon>
        <taxon>Pseudomonadati</taxon>
        <taxon>Pseudomonadota</taxon>
        <taxon>Gammaproteobacteria</taxon>
        <taxon>Oceanospirillales</taxon>
        <taxon>Oceanospirillaceae</taxon>
        <taxon>Marinobacterium</taxon>
    </lineage>
</organism>
<dbReference type="InterPro" id="IPR002514">
    <property type="entry name" value="Transposase_8"/>
</dbReference>
<evidence type="ECO:0000259" key="3">
    <source>
        <dbReference type="PROSITE" id="PS50994"/>
    </source>
</evidence>
<dbReference type="PANTHER" id="PTHR46889">
    <property type="entry name" value="TRANSPOSASE INSF FOR INSERTION SEQUENCE IS3B-RELATED"/>
    <property type="match status" value="1"/>
</dbReference>
<gene>
    <name evidence="4" type="ORF">KDW95_19625</name>
</gene>
<name>A0ABY5HGF6_9GAMM</name>
<feature type="coiled-coil region" evidence="2">
    <location>
        <begin position="61"/>
        <end position="88"/>
    </location>
</feature>
<sequence>MTTRKQYTKEFKQDAVRLVTEHGYARTEAARNLGINANMLGRWVQEFQTDQEDAFRGNGNLTPEQEELRRLREENRRLKLEREVLKKGRGLLRERVELRYQFIVQEKKAYSVKLLCRILDVARSGFYDYLRRHSKKPDPEREEMLEWIKALAKGSDHTYGARRMAKALRALGYPVGRYQAASLMREAGIWVRYRRRYRVTTDSNHRQPVFENRLKRDFTAKGPDEAYAGDITYVWTQEGWLYLAVVIDLYSRKVVGWSLNKRMTSTLVCDALRMALWSRRPAQGQLIHHSDRGVQYASQAFRQLLDAHGIAGSMSRKGDCWDNAVVESFFGTLKSERIHWRNYQTREKARADIVHYITMFYNSQRLHSYLGYQSPAEFERKSQMAEAA</sequence>
<accession>A0ABY5HGF6</accession>
<dbReference type="Pfam" id="PF01527">
    <property type="entry name" value="HTH_Tnp_1"/>
    <property type="match status" value="1"/>
</dbReference>
<dbReference type="NCBIfam" id="NF033516">
    <property type="entry name" value="transpos_IS3"/>
    <property type="match status" value="1"/>
</dbReference>
<evidence type="ECO:0000313" key="4">
    <source>
        <dbReference type="EMBL" id="UTW11443.1"/>
    </source>
</evidence>
<evidence type="ECO:0000313" key="5">
    <source>
        <dbReference type="Proteomes" id="UP001058461"/>
    </source>
</evidence>
<keyword evidence="5" id="KW-1185">Reference proteome</keyword>
<dbReference type="Proteomes" id="UP001058461">
    <property type="component" value="Chromosome"/>
</dbReference>
<dbReference type="InterPro" id="IPR009057">
    <property type="entry name" value="Homeodomain-like_sf"/>
</dbReference>
<proteinExistence type="inferred from homology"/>
<evidence type="ECO:0000256" key="2">
    <source>
        <dbReference type="SAM" id="Coils"/>
    </source>
</evidence>
<protein>
    <submittedName>
        <fullName evidence="4">IS3 family transposase</fullName>
    </submittedName>
</protein>
<dbReference type="InterPro" id="IPR036397">
    <property type="entry name" value="RNaseH_sf"/>
</dbReference>
<feature type="domain" description="Integrase catalytic" evidence="3">
    <location>
        <begin position="219"/>
        <end position="383"/>
    </location>
</feature>
<dbReference type="InterPro" id="IPR001584">
    <property type="entry name" value="Integrase_cat-core"/>
</dbReference>
<dbReference type="Gene3D" id="3.30.420.10">
    <property type="entry name" value="Ribonuclease H-like superfamily/Ribonuclease H"/>
    <property type="match status" value="1"/>
</dbReference>
<dbReference type="SUPFAM" id="SSF46689">
    <property type="entry name" value="Homeodomain-like"/>
    <property type="match status" value="1"/>
</dbReference>
<dbReference type="InterPro" id="IPR025948">
    <property type="entry name" value="HTH-like_dom"/>
</dbReference>
<dbReference type="PANTHER" id="PTHR46889:SF4">
    <property type="entry name" value="TRANSPOSASE INSO FOR INSERTION SEQUENCE ELEMENT IS911B-RELATED"/>
    <property type="match status" value="1"/>
</dbReference>